<proteinExistence type="predicted"/>
<gene>
    <name evidence="4" type="ORF">CYY_005416</name>
</gene>
<dbReference type="InterPro" id="IPR050561">
    <property type="entry name" value="PTP"/>
</dbReference>
<dbReference type="SUPFAM" id="SSF52799">
    <property type="entry name" value="(Phosphotyrosine protein) phosphatases II"/>
    <property type="match status" value="1"/>
</dbReference>
<evidence type="ECO:0000256" key="1">
    <source>
        <dbReference type="ARBA" id="ARBA00022801"/>
    </source>
</evidence>
<evidence type="ECO:0000313" key="5">
    <source>
        <dbReference type="Proteomes" id="UP000695562"/>
    </source>
</evidence>
<dbReference type="PROSITE" id="PS50056">
    <property type="entry name" value="TYR_PHOSPHATASE_2"/>
    <property type="match status" value="1"/>
</dbReference>
<keyword evidence="5" id="KW-1185">Reference proteome</keyword>
<reference evidence="4" key="1">
    <citation type="submission" date="2020-01" db="EMBL/GenBank/DDBJ databases">
        <title>Development of genomics and gene disruption for Polysphondylium violaceum indicates a role for the polyketide synthase stlB in stalk morphogenesis.</title>
        <authorList>
            <person name="Narita B."/>
            <person name="Kawabe Y."/>
            <person name="Kin K."/>
            <person name="Saito T."/>
            <person name="Gibbs R."/>
            <person name="Kuspa A."/>
            <person name="Muzny D."/>
            <person name="Queller D."/>
            <person name="Richards S."/>
            <person name="Strassman J."/>
            <person name="Sucgang R."/>
            <person name="Worley K."/>
            <person name="Schaap P."/>
        </authorList>
    </citation>
    <scope>NUCLEOTIDE SEQUENCE</scope>
    <source>
        <strain evidence="4">QSvi11</strain>
    </source>
</reference>
<dbReference type="PROSITE" id="PS00383">
    <property type="entry name" value="TYR_PHOSPHATASE_1"/>
    <property type="match status" value="1"/>
</dbReference>
<dbReference type="AlphaFoldDB" id="A0A8J4PWI4"/>
<feature type="domain" description="Tyrosine specific protein phosphatases" evidence="3">
    <location>
        <begin position="131"/>
        <end position="224"/>
    </location>
</feature>
<dbReference type="InterPro" id="IPR016130">
    <property type="entry name" value="Tyr_Pase_AS"/>
</dbReference>
<dbReference type="InterPro" id="IPR000387">
    <property type="entry name" value="Tyr_Pase_dom"/>
</dbReference>
<dbReference type="GO" id="GO:0016791">
    <property type="term" value="F:phosphatase activity"/>
    <property type="evidence" value="ECO:0007669"/>
    <property type="project" value="UniProtKB-ARBA"/>
</dbReference>
<evidence type="ECO:0000256" key="2">
    <source>
        <dbReference type="SAM" id="MobiDB-lite"/>
    </source>
</evidence>
<dbReference type="CDD" id="cd14494">
    <property type="entry name" value="PTP_DSP_cys"/>
    <property type="match status" value="1"/>
</dbReference>
<accession>A0A8J4PWI4</accession>
<dbReference type="EMBL" id="AJWJ01000216">
    <property type="protein sequence ID" value="KAF2073254.1"/>
    <property type="molecule type" value="Genomic_DNA"/>
</dbReference>
<evidence type="ECO:0000259" key="3">
    <source>
        <dbReference type="PROSITE" id="PS50056"/>
    </source>
</evidence>
<feature type="compositionally biased region" description="Basic and acidic residues" evidence="2">
    <location>
        <begin position="154"/>
        <end position="164"/>
    </location>
</feature>
<dbReference type="Pfam" id="PF22784">
    <property type="entry name" value="PTP-SAK"/>
    <property type="match status" value="1"/>
</dbReference>
<dbReference type="Proteomes" id="UP000695562">
    <property type="component" value="Unassembled WGS sequence"/>
</dbReference>
<protein>
    <recommendedName>
        <fullName evidence="3">Tyrosine specific protein phosphatases domain-containing protein</fullName>
    </recommendedName>
</protein>
<organism evidence="4 5">
    <name type="scientific">Polysphondylium violaceum</name>
    <dbReference type="NCBI Taxonomy" id="133409"/>
    <lineage>
        <taxon>Eukaryota</taxon>
        <taxon>Amoebozoa</taxon>
        <taxon>Evosea</taxon>
        <taxon>Eumycetozoa</taxon>
        <taxon>Dictyostelia</taxon>
        <taxon>Dictyosteliales</taxon>
        <taxon>Dictyosteliaceae</taxon>
        <taxon>Polysphondylium</taxon>
    </lineage>
</organism>
<feature type="region of interest" description="Disordered" evidence="2">
    <location>
        <begin position="144"/>
        <end position="164"/>
    </location>
</feature>
<keyword evidence="1" id="KW-0378">Hydrolase</keyword>
<sequence length="263" mass="29395">MGKGGLCCDGTCNKNEQNQSDSNRMYCDDKDDDMKGPVDTSNWIVKDKIMTGEYPGNKEDHLHISNLSCLLDNGIRVFVCLQEESELKNFRPYKDDVLKIAVEKGIDPNTIEFMHFPMEDGGVAESVEVLADFIETLLSKLNDAAGDDNNNDNDNDRGDNNVDDDKKRSRKIYLHCWAGRGRTGIIAACLLGRLYKVSGLDALRRTQACYEQRIVGFGESPEYHPQKMQVIQYLRLIRQRDGDLNVSGGLNMSGGLGSSSENK</sequence>
<name>A0A8J4PWI4_9MYCE</name>
<dbReference type="OrthoDB" id="14871at2759"/>
<dbReference type="InterPro" id="IPR029021">
    <property type="entry name" value="Prot-tyrosine_phosphatase-like"/>
</dbReference>
<evidence type="ECO:0000313" key="4">
    <source>
        <dbReference type="EMBL" id="KAF2073254.1"/>
    </source>
</evidence>
<comment type="caution">
    <text evidence="4">The sequence shown here is derived from an EMBL/GenBank/DDBJ whole genome shotgun (WGS) entry which is preliminary data.</text>
</comment>
<dbReference type="PANTHER" id="PTHR23339">
    <property type="entry name" value="TYROSINE SPECIFIC PROTEIN PHOSPHATASE AND DUAL SPECIFICITY PROTEIN PHOSPHATASE"/>
    <property type="match status" value="1"/>
</dbReference>
<dbReference type="Gene3D" id="3.90.190.10">
    <property type="entry name" value="Protein tyrosine phosphatase superfamily"/>
    <property type="match status" value="1"/>
</dbReference>
<dbReference type="InterPro" id="IPR057023">
    <property type="entry name" value="PTP-SAK"/>
</dbReference>